<dbReference type="InterPro" id="IPR003594">
    <property type="entry name" value="HATPase_dom"/>
</dbReference>
<proteinExistence type="predicted"/>
<dbReference type="PANTHER" id="PTHR45453:SF1">
    <property type="entry name" value="PHOSPHATE REGULON SENSOR PROTEIN PHOR"/>
    <property type="match status" value="1"/>
</dbReference>
<dbReference type="PROSITE" id="PS50109">
    <property type="entry name" value="HIS_KIN"/>
    <property type="match status" value="1"/>
</dbReference>
<evidence type="ECO:0000256" key="3">
    <source>
        <dbReference type="ARBA" id="ARBA00022553"/>
    </source>
</evidence>
<keyword evidence="9" id="KW-1185">Reference proteome</keyword>
<reference evidence="8" key="1">
    <citation type="submission" date="2022-05" db="EMBL/GenBank/DDBJ databases">
        <title>A multi-omics perspective on studying reproductive biology in Daphnia sinensis.</title>
        <authorList>
            <person name="Jia J."/>
        </authorList>
    </citation>
    <scope>NUCLEOTIDE SEQUENCE</scope>
    <source>
        <strain evidence="8">WSL</strain>
    </source>
</reference>
<evidence type="ECO:0000256" key="6">
    <source>
        <dbReference type="ARBA" id="ARBA00023012"/>
    </source>
</evidence>
<evidence type="ECO:0000256" key="1">
    <source>
        <dbReference type="ARBA" id="ARBA00000085"/>
    </source>
</evidence>
<keyword evidence="4" id="KW-0808">Transferase</keyword>
<keyword evidence="3" id="KW-0597">Phosphoprotein</keyword>
<dbReference type="GO" id="GO:0000155">
    <property type="term" value="F:phosphorelay sensor kinase activity"/>
    <property type="evidence" value="ECO:0007669"/>
    <property type="project" value="InterPro"/>
</dbReference>
<dbReference type="InterPro" id="IPR036890">
    <property type="entry name" value="HATPase_C_sf"/>
</dbReference>
<dbReference type="Pfam" id="PF02518">
    <property type="entry name" value="HATPase_c"/>
    <property type="match status" value="1"/>
</dbReference>
<evidence type="ECO:0000259" key="7">
    <source>
        <dbReference type="PROSITE" id="PS50109"/>
    </source>
</evidence>
<dbReference type="Pfam" id="PF00512">
    <property type="entry name" value="HisKA"/>
    <property type="match status" value="1"/>
</dbReference>
<feature type="domain" description="Histidine kinase" evidence="7">
    <location>
        <begin position="1"/>
        <end position="156"/>
    </location>
</feature>
<dbReference type="EC" id="2.7.13.3" evidence="2"/>
<comment type="caution">
    <text evidence="8">The sequence shown here is derived from an EMBL/GenBank/DDBJ whole genome shotgun (WGS) entry which is preliminary data.</text>
</comment>
<evidence type="ECO:0000256" key="2">
    <source>
        <dbReference type="ARBA" id="ARBA00012438"/>
    </source>
</evidence>
<dbReference type="Gene3D" id="1.10.287.130">
    <property type="match status" value="1"/>
</dbReference>
<dbReference type="SUPFAM" id="SSF47384">
    <property type="entry name" value="Homodimeric domain of signal transducing histidine kinase"/>
    <property type="match status" value="1"/>
</dbReference>
<dbReference type="GO" id="GO:0005886">
    <property type="term" value="C:plasma membrane"/>
    <property type="evidence" value="ECO:0007669"/>
    <property type="project" value="TreeGrafter"/>
</dbReference>
<dbReference type="CDD" id="cd00082">
    <property type="entry name" value="HisKA"/>
    <property type="match status" value="1"/>
</dbReference>
<organism evidence="8 9">
    <name type="scientific">Daphnia sinensis</name>
    <dbReference type="NCBI Taxonomy" id="1820382"/>
    <lineage>
        <taxon>Eukaryota</taxon>
        <taxon>Metazoa</taxon>
        <taxon>Ecdysozoa</taxon>
        <taxon>Arthropoda</taxon>
        <taxon>Crustacea</taxon>
        <taxon>Branchiopoda</taxon>
        <taxon>Diplostraca</taxon>
        <taxon>Cladocera</taxon>
        <taxon>Anomopoda</taxon>
        <taxon>Daphniidae</taxon>
        <taxon>Daphnia</taxon>
        <taxon>Daphnia similis group</taxon>
    </lineage>
</organism>
<comment type="catalytic activity">
    <reaction evidence="1">
        <text>ATP + protein L-histidine = ADP + protein N-phospho-L-histidine.</text>
        <dbReference type="EC" id="2.7.13.3"/>
    </reaction>
</comment>
<dbReference type="EMBL" id="WJBH02000318">
    <property type="protein sequence ID" value="KAI9549282.1"/>
    <property type="molecule type" value="Genomic_DNA"/>
</dbReference>
<dbReference type="InterPro" id="IPR003661">
    <property type="entry name" value="HisK_dim/P_dom"/>
</dbReference>
<evidence type="ECO:0000256" key="4">
    <source>
        <dbReference type="ARBA" id="ARBA00022679"/>
    </source>
</evidence>
<evidence type="ECO:0000256" key="5">
    <source>
        <dbReference type="ARBA" id="ARBA00022777"/>
    </source>
</evidence>
<dbReference type="Gene3D" id="3.30.565.10">
    <property type="entry name" value="Histidine kinase-like ATPase, C-terminal domain"/>
    <property type="match status" value="1"/>
</dbReference>
<accession>A0AAD5KDC0</accession>
<dbReference type="InterPro" id="IPR036097">
    <property type="entry name" value="HisK_dim/P_sf"/>
</dbReference>
<evidence type="ECO:0000313" key="9">
    <source>
        <dbReference type="Proteomes" id="UP000820818"/>
    </source>
</evidence>
<gene>
    <name evidence="8" type="ORF">GHT06_007573</name>
</gene>
<sequence>MTHEFKTPISTIKVAADVFAGNPLIQSDSRLSKYAQIMREQNNRLNTQVEKVLQITRIDKNTLELNLEVINLHELLETILPSIQVKIEGQEGSLEQTLDAKQPYIKADTLHLTNIIHNLLDNAIKYCKDNKPEVVVTTEDWQNCVRLTITDKGIVI</sequence>
<dbReference type="GO" id="GO:0016036">
    <property type="term" value="P:cellular response to phosphate starvation"/>
    <property type="evidence" value="ECO:0007669"/>
    <property type="project" value="TreeGrafter"/>
</dbReference>
<dbReference type="AlphaFoldDB" id="A0AAD5KDC0"/>
<dbReference type="PANTHER" id="PTHR45453">
    <property type="entry name" value="PHOSPHATE REGULON SENSOR PROTEIN PHOR"/>
    <property type="match status" value="1"/>
</dbReference>
<evidence type="ECO:0000313" key="8">
    <source>
        <dbReference type="EMBL" id="KAI9549282.1"/>
    </source>
</evidence>
<keyword evidence="6" id="KW-0902">Two-component regulatory system</keyword>
<dbReference type="SUPFAM" id="SSF55874">
    <property type="entry name" value="ATPase domain of HSP90 chaperone/DNA topoisomerase II/histidine kinase"/>
    <property type="match status" value="1"/>
</dbReference>
<dbReference type="InterPro" id="IPR005467">
    <property type="entry name" value="His_kinase_dom"/>
</dbReference>
<protein>
    <recommendedName>
        <fullName evidence="2">histidine kinase</fullName>
        <ecNumber evidence="2">2.7.13.3</ecNumber>
    </recommendedName>
</protein>
<dbReference type="InterPro" id="IPR050351">
    <property type="entry name" value="BphY/WalK/GraS-like"/>
</dbReference>
<dbReference type="GO" id="GO:0004721">
    <property type="term" value="F:phosphoprotein phosphatase activity"/>
    <property type="evidence" value="ECO:0007669"/>
    <property type="project" value="TreeGrafter"/>
</dbReference>
<keyword evidence="5" id="KW-0418">Kinase</keyword>
<dbReference type="Proteomes" id="UP000820818">
    <property type="component" value="Unassembled WGS sequence"/>
</dbReference>
<name>A0AAD5KDC0_9CRUS</name>